<evidence type="ECO:0000259" key="6">
    <source>
        <dbReference type="Pfam" id="PF00850"/>
    </source>
</evidence>
<reference evidence="7" key="2">
    <citation type="submission" date="2023-02" db="EMBL/GenBank/DDBJ databases">
        <authorList>
            <person name="Sun Q."/>
            <person name="Mori K."/>
        </authorList>
    </citation>
    <scope>NUCLEOTIDE SEQUENCE</scope>
    <source>
        <strain evidence="7">NBRC 112290</strain>
    </source>
</reference>
<dbReference type="InterPro" id="IPR037138">
    <property type="entry name" value="His_deacetylse_dom_sf"/>
</dbReference>
<dbReference type="SUPFAM" id="SSF52768">
    <property type="entry name" value="Arginase/deacetylase"/>
    <property type="match status" value="1"/>
</dbReference>
<dbReference type="AlphaFoldDB" id="A0AA37XFS9"/>
<dbReference type="Pfam" id="PF00850">
    <property type="entry name" value="Hist_deacetyl"/>
    <property type="match status" value="1"/>
</dbReference>
<dbReference type="CDD" id="cd09994">
    <property type="entry name" value="HDAC_AcuC_like"/>
    <property type="match status" value="1"/>
</dbReference>
<evidence type="ECO:0000313" key="8">
    <source>
        <dbReference type="Proteomes" id="UP001157161"/>
    </source>
</evidence>
<dbReference type="Gene3D" id="3.40.800.20">
    <property type="entry name" value="Histone deacetylase domain"/>
    <property type="match status" value="1"/>
</dbReference>
<evidence type="ECO:0000256" key="4">
    <source>
        <dbReference type="ARBA" id="ARBA00022627"/>
    </source>
</evidence>
<evidence type="ECO:0000256" key="5">
    <source>
        <dbReference type="SAM" id="MobiDB-lite"/>
    </source>
</evidence>
<keyword evidence="4" id="KW-0006">Acetoin catabolism</keyword>
<comment type="caution">
    <text evidence="7">The sequence shown here is derived from an EMBL/GenBank/DDBJ whole genome shotgun (WGS) entry which is preliminary data.</text>
</comment>
<dbReference type="PRINTS" id="PR01270">
    <property type="entry name" value="HDASUPER"/>
</dbReference>
<dbReference type="InterPro" id="IPR023801">
    <property type="entry name" value="His_deacetylse_dom"/>
</dbReference>
<reference evidence="7" key="1">
    <citation type="journal article" date="2014" name="Int. J. Syst. Evol. Microbiol.">
        <title>Complete genome sequence of Corynebacterium casei LMG S-19264T (=DSM 44701T), isolated from a smear-ripened cheese.</title>
        <authorList>
            <consortium name="US DOE Joint Genome Institute (JGI-PGF)"/>
            <person name="Walter F."/>
            <person name="Albersmeier A."/>
            <person name="Kalinowski J."/>
            <person name="Ruckert C."/>
        </authorList>
    </citation>
    <scope>NUCLEOTIDE SEQUENCE</scope>
    <source>
        <strain evidence="7">NBRC 112290</strain>
    </source>
</reference>
<comment type="pathway">
    <text evidence="1">Ketone degradation; acetoin degradation.</text>
</comment>
<keyword evidence="8" id="KW-1185">Reference proteome</keyword>
<protein>
    <recommendedName>
        <fullName evidence="3">Acetoin utilization protein AcuC</fullName>
    </recommendedName>
</protein>
<comment type="similarity">
    <text evidence="2">Belongs to the histone deacetylase family.</text>
</comment>
<feature type="region of interest" description="Disordered" evidence="5">
    <location>
        <begin position="353"/>
        <end position="443"/>
    </location>
</feature>
<dbReference type="InterPro" id="IPR023696">
    <property type="entry name" value="Ureohydrolase_dom_sf"/>
</dbReference>
<gene>
    <name evidence="7" type="ORF">GCM10025875_24080</name>
</gene>
<feature type="compositionally biased region" description="Low complexity" evidence="5">
    <location>
        <begin position="367"/>
        <end position="385"/>
    </location>
</feature>
<feature type="domain" description="Histone deacetylase" evidence="6">
    <location>
        <begin position="30"/>
        <end position="325"/>
    </location>
</feature>
<feature type="region of interest" description="Disordered" evidence="5">
    <location>
        <begin position="481"/>
        <end position="516"/>
    </location>
</feature>
<dbReference type="InterPro" id="IPR003085">
    <property type="entry name" value="AcuC"/>
</dbReference>
<dbReference type="GO" id="GO:0004407">
    <property type="term" value="F:histone deacetylase activity"/>
    <property type="evidence" value="ECO:0007669"/>
    <property type="project" value="TreeGrafter"/>
</dbReference>
<dbReference type="InterPro" id="IPR000286">
    <property type="entry name" value="HDACs"/>
</dbReference>
<dbReference type="GO" id="GO:0045150">
    <property type="term" value="P:acetoin catabolic process"/>
    <property type="evidence" value="ECO:0007669"/>
    <property type="project" value="UniProtKB-KW"/>
</dbReference>
<feature type="region of interest" description="Disordered" evidence="5">
    <location>
        <begin position="536"/>
        <end position="577"/>
    </location>
</feature>
<evidence type="ECO:0000256" key="1">
    <source>
        <dbReference type="ARBA" id="ARBA00005101"/>
    </source>
</evidence>
<evidence type="ECO:0000256" key="3">
    <source>
        <dbReference type="ARBA" id="ARBA00020218"/>
    </source>
</evidence>
<name>A0AA37XFS9_9MICO</name>
<organism evidence="7 8">
    <name type="scientific">Litorihabitans aurantiacus</name>
    <dbReference type="NCBI Taxonomy" id="1930061"/>
    <lineage>
        <taxon>Bacteria</taxon>
        <taxon>Bacillati</taxon>
        <taxon>Actinomycetota</taxon>
        <taxon>Actinomycetes</taxon>
        <taxon>Micrococcales</taxon>
        <taxon>Beutenbergiaceae</taxon>
        <taxon>Litorihabitans</taxon>
    </lineage>
</organism>
<dbReference type="PANTHER" id="PTHR10625">
    <property type="entry name" value="HISTONE DEACETYLASE HDAC1-RELATED"/>
    <property type="match status" value="1"/>
</dbReference>
<evidence type="ECO:0000256" key="2">
    <source>
        <dbReference type="ARBA" id="ARBA00005947"/>
    </source>
</evidence>
<dbReference type="GO" id="GO:0040029">
    <property type="term" value="P:epigenetic regulation of gene expression"/>
    <property type="evidence" value="ECO:0007669"/>
    <property type="project" value="TreeGrafter"/>
</dbReference>
<evidence type="ECO:0000313" key="7">
    <source>
        <dbReference type="EMBL" id="GMA32416.1"/>
    </source>
</evidence>
<dbReference type="PANTHER" id="PTHR10625:SF10">
    <property type="entry name" value="HISTONE DEACETYLASE HDAC1"/>
    <property type="match status" value="1"/>
</dbReference>
<dbReference type="Proteomes" id="UP001157161">
    <property type="component" value="Unassembled WGS sequence"/>
</dbReference>
<proteinExistence type="inferred from homology"/>
<sequence>MTRRDGTEGTSATTFVWSDDLTRYDFGPGHPMAPLRLSLTRDLVRSLELPGVVELAVADVDDDVLTDVHTPALVAAVRAAARGEASEAFGLGTEENPVFPDIHDSALRIVGSTLTAARAVWTPPAPHAVPHAVSIAGGMHHAMPDRASGFCVYNDVAIAIRWLLANGARRVAYVDLDAHHGDGVERVFWNDPRVLTISVHESGSSLFPGTGFASDVGGPDAIGSAVNLPLPARTRGPAWLRAVEAVVPPLVAEFAPDVLVTQHGADSHGNDQLTNLRVSVDHQLAAARLMRDLARQHAGDRWLATGGGGYTVVEVVPRVWAGLTAISAGGDVAPDGALPTSWTRRVQEGLRLPAPETWGDGEPGNPATSCRSSTASTRATPSTARSWRRGTPRSRPTGSTPRTEGAGCGPAVTGARPGIAPRRARLSGIQRPWRDDRGPGRAGRRLAAGLQTTFVRSPWVPSSRSAASGWPRRSTASCCARRVTSAATRSDRRGVSRSAAKAATPRGGGLRRPCRPLRESFADPFARALRTLAERIADPRREDCGNPLGEGPQSSRRQSRKVSICAPSSMRRSASCS</sequence>
<accession>A0AA37XFS9</accession>
<dbReference type="EMBL" id="BSUM01000001">
    <property type="protein sequence ID" value="GMA32416.1"/>
    <property type="molecule type" value="Genomic_DNA"/>
</dbReference>